<dbReference type="OrthoDB" id="5082152at2759"/>
<protein>
    <submittedName>
        <fullName evidence="2">Uncharacterized protein</fullName>
    </submittedName>
</protein>
<accession>A0A9P9GX97</accession>
<name>A0A9P9GX97_FUSRE</name>
<dbReference type="Proteomes" id="UP000720189">
    <property type="component" value="Unassembled WGS sequence"/>
</dbReference>
<dbReference type="RefSeq" id="XP_046047817.1">
    <property type="nucleotide sequence ID" value="XM_046199641.1"/>
</dbReference>
<feature type="compositionally biased region" description="Polar residues" evidence="1">
    <location>
        <begin position="108"/>
        <end position="118"/>
    </location>
</feature>
<sequence length="257" mass="29373">MGIDIKQTRRWNGRADDQVDEDETADSEGTKANSEPVDEIIALGPREDLGEYEDEDEEATEEDPDLTVEEEESAPHERNLWSRSRDIGGIQNDEPMEDTMAANPRSAPATTNGQSRTVLSPPAPAPTQPSRALALGAAFNLHLAWFMIPPRALFAVQRDQMNKLRRLLRLQLHRLFKARRSHANHQAPKRRRLSPLLLRTPRVLNDLVCNRSSKQRHLFLKPCTRPKLVQQRFNQEQMPPLQTALKEEMADAFLHWV</sequence>
<proteinExistence type="predicted"/>
<evidence type="ECO:0000313" key="2">
    <source>
        <dbReference type="EMBL" id="KAH7247234.1"/>
    </source>
</evidence>
<dbReference type="GeneID" id="70229595"/>
<dbReference type="AlphaFoldDB" id="A0A9P9GX97"/>
<feature type="compositionally biased region" description="Basic and acidic residues" evidence="1">
    <location>
        <begin position="73"/>
        <end position="86"/>
    </location>
</feature>
<comment type="caution">
    <text evidence="2">The sequence shown here is derived from an EMBL/GenBank/DDBJ whole genome shotgun (WGS) entry which is preliminary data.</text>
</comment>
<dbReference type="EMBL" id="JAGMUX010000010">
    <property type="protein sequence ID" value="KAH7247234.1"/>
    <property type="molecule type" value="Genomic_DNA"/>
</dbReference>
<gene>
    <name evidence="2" type="ORF">BKA55DRAFT_691266</name>
</gene>
<organism evidence="2 3">
    <name type="scientific">Fusarium redolens</name>
    <dbReference type="NCBI Taxonomy" id="48865"/>
    <lineage>
        <taxon>Eukaryota</taxon>
        <taxon>Fungi</taxon>
        <taxon>Dikarya</taxon>
        <taxon>Ascomycota</taxon>
        <taxon>Pezizomycotina</taxon>
        <taxon>Sordariomycetes</taxon>
        <taxon>Hypocreomycetidae</taxon>
        <taxon>Hypocreales</taxon>
        <taxon>Nectriaceae</taxon>
        <taxon>Fusarium</taxon>
        <taxon>Fusarium redolens species complex</taxon>
    </lineage>
</organism>
<feature type="compositionally biased region" description="Acidic residues" evidence="1">
    <location>
        <begin position="50"/>
        <end position="72"/>
    </location>
</feature>
<feature type="region of interest" description="Disordered" evidence="1">
    <location>
        <begin position="1"/>
        <end position="127"/>
    </location>
</feature>
<reference evidence="2" key="1">
    <citation type="journal article" date="2021" name="Nat. Commun.">
        <title>Genetic determinants of endophytism in the Arabidopsis root mycobiome.</title>
        <authorList>
            <person name="Mesny F."/>
            <person name="Miyauchi S."/>
            <person name="Thiergart T."/>
            <person name="Pickel B."/>
            <person name="Atanasova L."/>
            <person name="Karlsson M."/>
            <person name="Huettel B."/>
            <person name="Barry K.W."/>
            <person name="Haridas S."/>
            <person name="Chen C."/>
            <person name="Bauer D."/>
            <person name="Andreopoulos W."/>
            <person name="Pangilinan J."/>
            <person name="LaButti K."/>
            <person name="Riley R."/>
            <person name="Lipzen A."/>
            <person name="Clum A."/>
            <person name="Drula E."/>
            <person name="Henrissat B."/>
            <person name="Kohler A."/>
            <person name="Grigoriev I.V."/>
            <person name="Martin F.M."/>
            <person name="Hacquard S."/>
        </authorList>
    </citation>
    <scope>NUCLEOTIDE SEQUENCE</scope>
    <source>
        <strain evidence="2">MPI-CAGE-AT-0023</strain>
    </source>
</reference>
<evidence type="ECO:0000313" key="3">
    <source>
        <dbReference type="Proteomes" id="UP000720189"/>
    </source>
</evidence>
<evidence type="ECO:0000256" key="1">
    <source>
        <dbReference type="SAM" id="MobiDB-lite"/>
    </source>
</evidence>
<keyword evidence="3" id="KW-1185">Reference proteome</keyword>